<sequence>MSTRAAGTRGRAGLVTAVVVAALVVLVDLVLVALWVWLLVVDDGVTRYLWGGLGLLVLWQLLPRPARVDTHAVPLAASQAPGLDALCREVAEAVGARPPDRVVVETAYPVHVQATGYLGRATLVLGLPQWTALDPGERVAVLAHELSCAQVRRGPAGTLVRLGDDLLTSARTILTPARSVTSADSTAVDQSMSSLGLLGAGDELAGNQARRGAAVAVGGAGMSVVGAPVRAVQALLARAWRPTLHRAALDADRAAAALAGTAAVRGWLLSTVGIPRGLTAAGNAARTPGADPFTAMETAARPEPAELLARLEADPAAAADPQHPPTAERLRLVEATDAPAVGRSLEWSTLSAAAADVFAARGPLTPRFRDELGHGRS</sequence>
<comment type="caution">
    <text evidence="2">The sequence shown here is derived from an EMBL/GenBank/DDBJ whole genome shotgun (WGS) entry which is preliminary data.</text>
</comment>
<keyword evidence="3" id="KW-1185">Reference proteome</keyword>
<protein>
    <submittedName>
        <fullName evidence="2">M48 family metallopeptidase</fullName>
    </submittedName>
</protein>
<proteinExistence type="predicted"/>
<keyword evidence="1" id="KW-0812">Transmembrane</keyword>
<keyword evidence="1" id="KW-1133">Transmembrane helix</keyword>
<reference evidence="2" key="1">
    <citation type="submission" date="2021-02" db="EMBL/GenBank/DDBJ databases">
        <title>Phycicoccus sp. MQZ13P-5T, whole genome shotgun sequence.</title>
        <authorList>
            <person name="Tuo L."/>
        </authorList>
    </citation>
    <scope>NUCLEOTIDE SEQUENCE</scope>
    <source>
        <strain evidence="2">MQZ13P-5</strain>
    </source>
</reference>
<accession>A0ABS2CGS2</accession>
<evidence type="ECO:0000256" key="1">
    <source>
        <dbReference type="SAM" id="Phobius"/>
    </source>
</evidence>
<dbReference type="RefSeq" id="WP_204129504.1">
    <property type="nucleotide sequence ID" value="NZ_JAFDVD010000003.1"/>
</dbReference>
<evidence type="ECO:0000313" key="3">
    <source>
        <dbReference type="Proteomes" id="UP001430172"/>
    </source>
</evidence>
<dbReference type="CDD" id="cd07328">
    <property type="entry name" value="M48_Ste24p_like"/>
    <property type="match status" value="1"/>
</dbReference>
<dbReference type="EMBL" id="JAFDVD010000003">
    <property type="protein sequence ID" value="MBM6399015.1"/>
    <property type="molecule type" value="Genomic_DNA"/>
</dbReference>
<gene>
    <name evidence="2" type="ORF">JQN70_01280</name>
</gene>
<evidence type="ECO:0000313" key="2">
    <source>
        <dbReference type="EMBL" id="MBM6399015.1"/>
    </source>
</evidence>
<name>A0ABS2CGS2_9MICO</name>
<dbReference type="Proteomes" id="UP001430172">
    <property type="component" value="Unassembled WGS sequence"/>
</dbReference>
<keyword evidence="1" id="KW-0472">Membrane</keyword>
<organism evidence="2 3">
    <name type="scientific">Phycicoccus sonneratiae</name>
    <dbReference type="NCBI Taxonomy" id="2807628"/>
    <lineage>
        <taxon>Bacteria</taxon>
        <taxon>Bacillati</taxon>
        <taxon>Actinomycetota</taxon>
        <taxon>Actinomycetes</taxon>
        <taxon>Micrococcales</taxon>
        <taxon>Intrasporangiaceae</taxon>
        <taxon>Phycicoccus</taxon>
    </lineage>
</organism>
<feature type="transmembrane region" description="Helical" evidence="1">
    <location>
        <begin position="12"/>
        <end position="39"/>
    </location>
</feature>